<dbReference type="RefSeq" id="WP_210681487.1">
    <property type="nucleotide sequence ID" value="NZ_JAGMWN010000003.1"/>
</dbReference>
<keyword evidence="3" id="KW-1185">Reference proteome</keyword>
<dbReference type="Pfam" id="PF10098">
    <property type="entry name" value="DUF2336"/>
    <property type="match status" value="1"/>
</dbReference>
<name>A0A8J7V0L1_9PROT</name>
<evidence type="ECO:0000256" key="1">
    <source>
        <dbReference type="SAM" id="MobiDB-lite"/>
    </source>
</evidence>
<dbReference type="InterPro" id="IPR019285">
    <property type="entry name" value="DUF2336"/>
</dbReference>
<sequence>MGRQVSYEKLLRLAHQRVIDGKGGLAASIAKMCLDQQADLTDKELDLTYQILRQLIDRVEVQIRRHVADILAERDDVPRDLLAFLINDAVHVAYPIIVRSRQLTDDDLVALVGRQTQGHAIAIAGRPNIGEPVSTSLVALDEAEVDRTLLRNETARIDHESMAILVERSIEQEDYRDLIVRRPDLPEDLARRMYRWVGEALRHHISRHFEIDSATLQEVMDQAVWHALDNESDKRVHEAPWTEDEAKGDGARLQRRAGHLLHLLQQEGAEAFLAATARRAHLPLGTTAQAFRPDSPETTAIACRALGMDIEGFVLVLKHFRAEPDWTDFATGGGLRRACDYFERIDPVGAATVLRQWRQAPPDAPHGRTAADLRSAKSI</sequence>
<evidence type="ECO:0000313" key="2">
    <source>
        <dbReference type="EMBL" id="MBP5856906.1"/>
    </source>
</evidence>
<evidence type="ECO:0000313" key="3">
    <source>
        <dbReference type="Proteomes" id="UP000672602"/>
    </source>
</evidence>
<organism evidence="2 3">
    <name type="scientific">Marivibrio halodurans</name>
    <dbReference type="NCBI Taxonomy" id="2039722"/>
    <lineage>
        <taxon>Bacteria</taxon>
        <taxon>Pseudomonadati</taxon>
        <taxon>Pseudomonadota</taxon>
        <taxon>Alphaproteobacteria</taxon>
        <taxon>Rhodospirillales</taxon>
        <taxon>Rhodospirillaceae</taxon>
        <taxon>Marivibrio</taxon>
    </lineage>
</organism>
<feature type="region of interest" description="Disordered" evidence="1">
    <location>
        <begin position="360"/>
        <end position="379"/>
    </location>
</feature>
<reference evidence="2" key="1">
    <citation type="submission" date="2021-04" db="EMBL/GenBank/DDBJ databases">
        <authorList>
            <person name="Zhang D.-C."/>
        </authorList>
    </citation>
    <scope>NUCLEOTIDE SEQUENCE</scope>
    <source>
        <strain evidence="2">CGMCC 1.15697</strain>
    </source>
</reference>
<accession>A0A8J7V0L1</accession>
<feature type="compositionally biased region" description="Basic and acidic residues" evidence="1">
    <location>
        <begin position="365"/>
        <end position="379"/>
    </location>
</feature>
<dbReference type="Proteomes" id="UP000672602">
    <property type="component" value="Unassembled WGS sequence"/>
</dbReference>
<protein>
    <submittedName>
        <fullName evidence="2">DUF2336 domain-containing protein</fullName>
    </submittedName>
</protein>
<proteinExistence type="predicted"/>
<dbReference type="EMBL" id="JAGMWN010000003">
    <property type="protein sequence ID" value="MBP5856906.1"/>
    <property type="molecule type" value="Genomic_DNA"/>
</dbReference>
<dbReference type="AlphaFoldDB" id="A0A8J7V0L1"/>
<comment type="caution">
    <text evidence="2">The sequence shown here is derived from an EMBL/GenBank/DDBJ whole genome shotgun (WGS) entry which is preliminary data.</text>
</comment>
<gene>
    <name evidence="2" type="ORF">KAJ83_07795</name>
</gene>